<dbReference type="InterPro" id="IPR052373">
    <property type="entry name" value="Gamma-glu_amide_hydrolase"/>
</dbReference>
<sequence length="466" mass="52787">MCRWIVYVGEQPLMLEDLLIKPKHSIVKQVSERFIPGLYFGLEEEDEEELKKQANWINVHGFGVSWYTDTLTEFDPSIKGMLPAQFRTIAPISTDLAFEQLCKHTASKCTLAHIRDASFPPVVEVNNHPFIFGKYSFMHNGSVDSFSKIRYDVIKRIFDLQTIVQTNQYKSSAQDSNYVFGIAGNTDTEHLAALYFAHLDIIQAMEPSFGADSTYALLLALIQTITDIHEIQSQHQVGPFTPGPGAERVGNTLNLCISMYFCYLLIRTEHDNFCAYRIADGGVKMLVSRWRDSKEGHPRSLYLSLTAGEKLNRKYTDSQVRDVSIEDVNNAEVKNVNDAEVKNVNDAEVEIDSVKELVARYKPTQQGCHIIVGSEPSTCDVQDWGLFDQNQCVTVDDDRNLRMIDLAKFFQPGREHEFEAYHFTEVIDKINNLNPSTPYSAAPAYVIDLPESIVFEKAFNLNAPAK</sequence>
<dbReference type="GO" id="GO:0005737">
    <property type="term" value="C:cytoplasm"/>
    <property type="evidence" value="ECO:0007669"/>
    <property type="project" value="TreeGrafter"/>
</dbReference>
<dbReference type="Proteomes" id="UP001163850">
    <property type="component" value="Unassembled WGS sequence"/>
</dbReference>
<name>A0AA38UV02_9AGAR</name>
<accession>A0AA38UV02</accession>
<reference evidence="2" key="1">
    <citation type="submission" date="2022-08" db="EMBL/GenBank/DDBJ databases">
        <authorList>
            <consortium name="DOE Joint Genome Institute"/>
            <person name="Min B."/>
            <person name="Riley R."/>
            <person name="Sierra-Patev S."/>
            <person name="Naranjo-Ortiz M."/>
            <person name="Looney B."/>
            <person name="Konkel Z."/>
            <person name="Slot J.C."/>
            <person name="Sakamoto Y."/>
            <person name="Steenwyk J.L."/>
            <person name="Rokas A."/>
            <person name="Carro J."/>
            <person name="Camarero S."/>
            <person name="Ferreira P."/>
            <person name="Molpeceres G."/>
            <person name="Ruiz-Duenas F.J."/>
            <person name="Serrano A."/>
            <person name="Henrissat B."/>
            <person name="Drula E."/>
            <person name="Hughes K.W."/>
            <person name="Mata J.L."/>
            <person name="Ishikawa N.K."/>
            <person name="Vargas-Isla R."/>
            <person name="Ushijima S."/>
            <person name="Smith C.A."/>
            <person name="Ahrendt S."/>
            <person name="Andreopoulos W."/>
            <person name="He G."/>
            <person name="Labutti K."/>
            <person name="Lipzen A."/>
            <person name="Ng V."/>
            <person name="Sandor L."/>
            <person name="Barry K."/>
            <person name="Martinez A.T."/>
            <person name="Xiao Y."/>
            <person name="Gibbons J.G."/>
            <person name="Terashima K."/>
            <person name="Hibbett D.S."/>
            <person name="Grigoriev I.V."/>
        </authorList>
    </citation>
    <scope>NUCLEOTIDE SEQUENCE</scope>
    <source>
        <strain evidence="2">TFB7829</strain>
    </source>
</reference>
<dbReference type="GO" id="GO:0008242">
    <property type="term" value="F:omega peptidase activity"/>
    <property type="evidence" value="ECO:0007669"/>
    <property type="project" value="TreeGrafter"/>
</dbReference>
<dbReference type="Gene3D" id="3.60.20.10">
    <property type="entry name" value="Glutamine Phosphoribosylpyrophosphate, subunit 1, domain 1"/>
    <property type="match status" value="1"/>
</dbReference>
<evidence type="ECO:0000313" key="2">
    <source>
        <dbReference type="EMBL" id="KAJ3987877.1"/>
    </source>
</evidence>
<dbReference type="CDD" id="cd01908">
    <property type="entry name" value="YafJ"/>
    <property type="match status" value="1"/>
</dbReference>
<dbReference type="InterPro" id="IPR017932">
    <property type="entry name" value="GATase_2_dom"/>
</dbReference>
<dbReference type="EMBL" id="MU801917">
    <property type="protein sequence ID" value="KAJ3987877.1"/>
    <property type="molecule type" value="Genomic_DNA"/>
</dbReference>
<dbReference type="GO" id="GO:0006751">
    <property type="term" value="P:glutathione catabolic process"/>
    <property type="evidence" value="ECO:0007669"/>
    <property type="project" value="TreeGrafter"/>
</dbReference>
<organism evidence="2 3">
    <name type="scientific">Lentinula detonsa</name>
    <dbReference type="NCBI Taxonomy" id="2804962"/>
    <lineage>
        <taxon>Eukaryota</taxon>
        <taxon>Fungi</taxon>
        <taxon>Dikarya</taxon>
        <taxon>Basidiomycota</taxon>
        <taxon>Agaricomycotina</taxon>
        <taxon>Agaricomycetes</taxon>
        <taxon>Agaricomycetidae</taxon>
        <taxon>Agaricales</taxon>
        <taxon>Marasmiineae</taxon>
        <taxon>Omphalotaceae</taxon>
        <taxon>Lentinula</taxon>
    </lineage>
</organism>
<dbReference type="GO" id="GO:0061672">
    <property type="term" value="C:glutathione hydrolase complex"/>
    <property type="evidence" value="ECO:0007669"/>
    <property type="project" value="TreeGrafter"/>
</dbReference>
<evidence type="ECO:0000313" key="3">
    <source>
        <dbReference type="Proteomes" id="UP001163850"/>
    </source>
</evidence>
<feature type="domain" description="Glutamine amidotransferase type-2" evidence="1">
    <location>
        <begin position="2"/>
        <end position="347"/>
    </location>
</feature>
<dbReference type="PANTHER" id="PTHR43187:SF1">
    <property type="entry name" value="GLUTAMINE AMIDOTRANSFERASE DUG3-RELATED"/>
    <property type="match status" value="1"/>
</dbReference>
<gene>
    <name evidence="2" type="ORF">F5890DRAFT_663794</name>
</gene>
<protein>
    <recommendedName>
        <fullName evidence="1">Glutamine amidotransferase type-2 domain-containing protein</fullName>
    </recommendedName>
</protein>
<dbReference type="InterPro" id="IPR029055">
    <property type="entry name" value="Ntn_hydrolases_N"/>
</dbReference>
<evidence type="ECO:0000259" key="1">
    <source>
        <dbReference type="PROSITE" id="PS51278"/>
    </source>
</evidence>
<comment type="caution">
    <text evidence="2">The sequence shown here is derived from an EMBL/GenBank/DDBJ whole genome shotgun (WGS) entry which is preliminary data.</text>
</comment>
<dbReference type="PANTHER" id="PTHR43187">
    <property type="entry name" value="GLUTAMINE AMIDOTRANSFERASE DUG3-RELATED"/>
    <property type="match status" value="1"/>
</dbReference>
<dbReference type="AlphaFoldDB" id="A0AA38UV02"/>
<dbReference type="SUPFAM" id="SSF56235">
    <property type="entry name" value="N-terminal nucleophile aminohydrolases (Ntn hydrolases)"/>
    <property type="match status" value="1"/>
</dbReference>
<proteinExistence type="predicted"/>
<dbReference type="PROSITE" id="PS51278">
    <property type="entry name" value="GATASE_TYPE_2"/>
    <property type="match status" value="1"/>
</dbReference>